<protein>
    <submittedName>
        <fullName evidence="1">Uncharacterized protein</fullName>
    </submittedName>
</protein>
<keyword evidence="2" id="KW-1185">Reference proteome</keyword>
<comment type="caution">
    <text evidence="1">The sequence shown here is derived from an EMBL/GenBank/DDBJ whole genome shotgun (WGS) entry which is preliminary data.</text>
</comment>
<organism evidence="1 2">
    <name type="scientific">Eumeta variegata</name>
    <name type="common">Bagworm moth</name>
    <name type="synonym">Eumeta japonica</name>
    <dbReference type="NCBI Taxonomy" id="151549"/>
    <lineage>
        <taxon>Eukaryota</taxon>
        <taxon>Metazoa</taxon>
        <taxon>Ecdysozoa</taxon>
        <taxon>Arthropoda</taxon>
        <taxon>Hexapoda</taxon>
        <taxon>Insecta</taxon>
        <taxon>Pterygota</taxon>
        <taxon>Neoptera</taxon>
        <taxon>Endopterygota</taxon>
        <taxon>Lepidoptera</taxon>
        <taxon>Glossata</taxon>
        <taxon>Ditrysia</taxon>
        <taxon>Tineoidea</taxon>
        <taxon>Psychidae</taxon>
        <taxon>Oiketicinae</taxon>
        <taxon>Eumeta</taxon>
    </lineage>
</organism>
<dbReference type="EMBL" id="BGZK01000174">
    <property type="protein sequence ID" value="GBP25944.1"/>
    <property type="molecule type" value="Genomic_DNA"/>
</dbReference>
<evidence type="ECO:0000313" key="2">
    <source>
        <dbReference type="Proteomes" id="UP000299102"/>
    </source>
</evidence>
<dbReference type="AlphaFoldDB" id="A0A4C1UJ82"/>
<sequence length="163" mass="18005">MQRRVAELSRGLPRGKLGLHYHTTLTTSSIVKTFKKISTHHYTSTPSNTTFSSISSLLTNSINYLIPNQEVGKVLMTPLGLNFENSGHRTGTSTRAAGVSQVDFVVDSQLFSYVARANMPIMHYFSTKMALSLFVTGRPEGDSSLDNNITELKTLEPVLCYSK</sequence>
<evidence type="ECO:0000313" key="1">
    <source>
        <dbReference type="EMBL" id="GBP25944.1"/>
    </source>
</evidence>
<dbReference type="Proteomes" id="UP000299102">
    <property type="component" value="Unassembled WGS sequence"/>
</dbReference>
<reference evidence="1 2" key="1">
    <citation type="journal article" date="2019" name="Commun. Biol.">
        <title>The bagworm genome reveals a unique fibroin gene that provides high tensile strength.</title>
        <authorList>
            <person name="Kono N."/>
            <person name="Nakamura H."/>
            <person name="Ohtoshi R."/>
            <person name="Tomita M."/>
            <person name="Numata K."/>
            <person name="Arakawa K."/>
        </authorList>
    </citation>
    <scope>NUCLEOTIDE SEQUENCE [LARGE SCALE GENOMIC DNA]</scope>
</reference>
<accession>A0A4C1UJ82</accession>
<proteinExistence type="predicted"/>
<gene>
    <name evidence="1" type="ORF">EVAR_84502_1</name>
</gene>
<name>A0A4C1UJ82_EUMVA</name>